<evidence type="ECO:0000256" key="7">
    <source>
        <dbReference type="SAM" id="MobiDB-lite"/>
    </source>
</evidence>
<dbReference type="GO" id="GO:0070403">
    <property type="term" value="F:NAD+ binding"/>
    <property type="evidence" value="ECO:0007669"/>
    <property type="project" value="InterPro"/>
</dbReference>
<dbReference type="EMBL" id="KQ085926">
    <property type="protein sequence ID" value="KLO15673.1"/>
    <property type="molecule type" value="Genomic_DNA"/>
</dbReference>
<evidence type="ECO:0000256" key="2">
    <source>
        <dbReference type="ARBA" id="ARBA00006924"/>
    </source>
</evidence>
<keyword evidence="6" id="KW-0479">Metal-binding</keyword>
<dbReference type="OrthoDB" id="424302at2759"/>
<accession>A0A0H2S1L9</accession>
<dbReference type="Proteomes" id="UP000053477">
    <property type="component" value="Unassembled WGS sequence"/>
</dbReference>
<evidence type="ECO:0000313" key="10">
    <source>
        <dbReference type="Proteomes" id="UP000053477"/>
    </source>
</evidence>
<feature type="binding site" evidence="6">
    <location>
        <position position="177"/>
    </location>
    <ligand>
        <name>Zn(2+)</name>
        <dbReference type="ChEBI" id="CHEBI:29105"/>
    </ligand>
</feature>
<feature type="region of interest" description="Disordered" evidence="7">
    <location>
        <begin position="1"/>
        <end position="21"/>
    </location>
</feature>
<dbReference type="InterPro" id="IPR050134">
    <property type="entry name" value="NAD-dep_sirtuin_deacylases"/>
</dbReference>
<organism evidence="9 10">
    <name type="scientific">Schizopora paradoxa</name>
    <dbReference type="NCBI Taxonomy" id="27342"/>
    <lineage>
        <taxon>Eukaryota</taxon>
        <taxon>Fungi</taxon>
        <taxon>Dikarya</taxon>
        <taxon>Basidiomycota</taxon>
        <taxon>Agaricomycotina</taxon>
        <taxon>Agaricomycetes</taxon>
        <taxon>Hymenochaetales</taxon>
        <taxon>Schizoporaceae</taxon>
        <taxon>Schizopora</taxon>
    </lineage>
</organism>
<dbReference type="InterPro" id="IPR003000">
    <property type="entry name" value="Sirtuin"/>
</dbReference>
<dbReference type="InterPro" id="IPR029035">
    <property type="entry name" value="DHS-like_NAD/FAD-binding_dom"/>
</dbReference>
<keyword evidence="4" id="KW-0520">NAD</keyword>
<keyword evidence="3" id="KW-0808">Transferase</keyword>
<dbReference type="PANTHER" id="PTHR11085:SF10">
    <property type="entry name" value="NAD-DEPENDENT PROTEIN DEACYLASE SIRTUIN-5, MITOCHONDRIAL-RELATED"/>
    <property type="match status" value="1"/>
</dbReference>
<dbReference type="SUPFAM" id="SSF52467">
    <property type="entry name" value="DHS-like NAD/FAD-binding domain"/>
    <property type="match status" value="1"/>
</dbReference>
<feature type="domain" description="Deacetylase sirtuin-type" evidence="8">
    <location>
        <begin position="15"/>
        <end position="309"/>
    </location>
</feature>
<proteinExistence type="inferred from homology"/>
<dbReference type="GO" id="GO:0005739">
    <property type="term" value="C:mitochondrion"/>
    <property type="evidence" value="ECO:0007669"/>
    <property type="project" value="UniProtKB-SubCell"/>
</dbReference>
<dbReference type="AlphaFoldDB" id="A0A0H2S1L9"/>
<dbReference type="Gene3D" id="3.40.50.1220">
    <property type="entry name" value="TPP-binding domain"/>
    <property type="match status" value="1"/>
</dbReference>
<comment type="similarity">
    <text evidence="2">Belongs to the sirtuin family. Class I subfamily.</text>
</comment>
<feature type="binding site" evidence="6">
    <location>
        <position position="215"/>
    </location>
    <ligand>
        <name>Zn(2+)</name>
        <dbReference type="ChEBI" id="CHEBI:29105"/>
    </ligand>
</feature>
<dbReference type="InterPro" id="IPR026590">
    <property type="entry name" value="Ssirtuin_cat_dom"/>
</dbReference>
<dbReference type="Pfam" id="PF02146">
    <property type="entry name" value="SIR2"/>
    <property type="match status" value="1"/>
</dbReference>
<dbReference type="PANTHER" id="PTHR11085">
    <property type="entry name" value="NAD-DEPENDENT PROTEIN DEACYLASE SIRTUIN-5, MITOCHONDRIAL-RELATED"/>
    <property type="match status" value="1"/>
</dbReference>
<evidence type="ECO:0000256" key="6">
    <source>
        <dbReference type="PROSITE-ProRule" id="PRU00236"/>
    </source>
</evidence>
<dbReference type="GO" id="GO:0017136">
    <property type="term" value="F:histone deacetylase activity, NAD-dependent"/>
    <property type="evidence" value="ECO:0007669"/>
    <property type="project" value="TreeGrafter"/>
</dbReference>
<evidence type="ECO:0000256" key="1">
    <source>
        <dbReference type="ARBA" id="ARBA00004173"/>
    </source>
</evidence>
<evidence type="ECO:0000313" key="9">
    <source>
        <dbReference type="EMBL" id="KLO15673.1"/>
    </source>
</evidence>
<keyword evidence="5" id="KW-0496">Mitochondrion</keyword>
<evidence type="ECO:0000256" key="3">
    <source>
        <dbReference type="ARBA" id="ARBA00022679"/>
    </source>
</evidence>
<reference evidence="9 10" key="1">
    <citation type="submission" date="2015-04" db="EMBL/GenBank/DDBJ databases">
        <title>Complete genome sequence of Schizopora paradoxa KUC8140, a cosmopolitan wood degrader in East Asia.</title>
        <authorList>
            <consortium name="DOE Joint Genome Institute"/>
            <person name="Min B."/>
            <person name="Park H."/>
            <person name="Jang Y."/>
            <person name="Kim J.-J."/>
            <person name="Kim K.H."/>
            <person name="Pangilinan J."/>
            <person name="Lipzen A."/>
            <person name="Riley R."/>
            <person name="Grigoriev I.V."/>
            <person name="Spatafora J.W."/>
            <person name="Choi I.-G."/>
        </authorList>
    </citation>
    <scope>NUCLEOTIDE SEQUENCE [LARGE SCALE GENOMIC DNA]</scope>
    <source>
        <strain evidence="9 10">KUC8140</strain>
    </source>
</reference>
<dbReference type="Gene3D" id="3.30.1600.10">
    <property type="entry name" value="SIR2/SIRT2 'Small Domain"/>
    <property type="match status" value="1"/>
</dbReference>
<dbReference type="InterPro" id="IPR026591">
    <property type="entry name" value="Sirtuin_cat_small_dom_sf"/>
</dbReference>
<feature type="active site" description="Proton acceptor" evidence="6">
    <location>
        <position position="164"/>
    </location>
</feature>
<dbReference type="GO" id="GO:0046872">
    <property type="term" value="F:metal ion binding"/>
    <property type="evidence" value="ECO:0007669"/>
    <property type="project" value="UniProtKB-KW"/>
</dbReference>
<dbReference type="InParanoid" id="A0A0H2S1L9"/>
<keyword evidence="6" id="KW-0862">Zinc</keyword>
<name>A0A0H2S1L9_9AGAM</name>
<dbReference type="PROSITE" id="PS50305">
    <property type="entry name" value="SIRTUIN"/>
    <property type="match status" value="1"/>
</dbReference>
<evidence type="ECO:0000259" key="8">
    <source>
        <dbReference type="PROSITE" id="PS50305"/>
    </source>
</evidence>
<dbReference type="STRING" id="27342.A0A0H2S1L9"/>
<protein>
    <submittedName>
        <fullName evidence="9">DHS-like NAD/FAD-binding domain-containing protein</fullName>
    </submittedName>
</protein>
<feature type="compositionally biased region" description="Polar residues" evidence="7">
    <location>
        <begin position="9"/>
        <end position="21"/>
    </location>
</feature>
<keyword evidence="10" id="KW-1185">Reference proteome</keyword>
<feature type="binding site" evidence="6">
    <location>
        <position position="172"/>
    </location>
    <ligand>
        <name>Zn(2+)</name>
        <dbReference type="ChEBI" id="CHEBI:29105"/>
    </ligand>
</feature>
<comment type="subcellular location">
    <subcellularLocation>
        <location evidence="1">Mitochondrion</location>
    </subcellularLocation>
</comment>
<sequence>MRRLFARQGQRTQQEQHPSSNIQEFREVLASARNIIVVSGAGLSAASGIPTFRGDGGMWRRHNVLELATPQAFRKNPSQVWQFYHYRREKANASQPNNAHKALAYFSVPSVRERLGVDRDSTFYHITQNVDGLNLRAIQALSQNHQTEIFASFTSSTPPLLEMHGRINNVQCTSPQCGFTECNPSSPICPALAGTEQYLDQDIANTIPVQDLPKCSRCGALTRPGVVWFGETPYHSRAINYILQKADLCLVVGTSSLVKPAADFPHQVKNQGGKVAIFNTERTQADSIADFIFLGPCETTLPACLGVHV</sequence>
<evidence type="ECO:0000256" key="5">
    <source>
        <dbReference type="ARBA" id="ARBA00023128"/>
    </source>
</evidence>
<dbReference type="GO" id="GO:0005634">
    <property type="term" value="C:nucleus"/>
    <property type="evidence" value="ECO:0007669"/>
    <property type="project" value="TreeGrafter"/>
</dbReference>
<feature type="binding site" evidence="6">
    <location>
        <position position="218"/>
    </location>
    <ligand>
        <name>Zn(2+)</name>
        <dbReference type="ChEBI" id="CHEBI:29105"/>
    </ligand>
</feature>
<evidence type="ECO:0000256" key="4">
    <source>
        <dbReference type="ARBA" id="ARBA00023027"/>
    </source>
</evidence>
<gene>
    <name evidence="9" type="ORF">SCHPADRAFT_824419</name>
</gene>